<feature type="region of interest" description="Disordered" evidence="1">
    <location>
        <begin position="34"/>
        <end position="61"/>
    </location>
</feature>
<gene>
    <name evidence="2" type="ORF">PoB_004550700</name>
</gene>
<dbReference type="EMBL" id="BLXT01004995">
    <property type="protein sequence ID" value="GFO19002.1"/>
    <property type="molecule type" value="Genomic_DNA"/>
</dbReference>
<organism evidence="2 3">
    <name type="scientific">Plakobranchus ocellatus</name>
    <dbReference type="NCBI Taxonomy" id="259542"/>
    <lineage>
        <taxon>Eukaryota</taxon>
        <taxon>Metazoa</taxon>
        <taxon>Spiralia</taxon>
        <taxon>Lophotrochozoa</taxon>
        <taxon>Mollusca</taxon>
        <taxon>Gastropoda</taxon>
        <taxon>Heterobranchia</taxon>
        <taxon>Euthyneura</taxon>
        <taxon>Panpulmonata</taxon>
        <taxon>Sacoglossa</taxon>
        <taxon>Placobranchoidea</taxon>
        <taxon>Plakobranchidae</taxon>
        <taxon>Plakobranchus</taxon>
    </lineage>
</organism>
<evidence type="ECO:0000313" key="3">
    <source>
        <dbReference type="Proteomes" id="UP000735302"/>
    </source>
</evidence>
<accession>A0AAV4BI37</accession>
<name>A0AAV4BI37_9GAST</name>
<protein>
    <submittedName>
        <fullName evidence="2">Uncharacterized protein</fullName>
    </submittedName>
</protein>
<sequence length="142" mass="15505">MFKENIKTRKQDNELSNERLFKVKLLEALKLTKANDQRGKGKERSGRGSGGGGGDDVGGDDDDAVIMITESLAEIVYLVSAVPDREVTLHVAPIMQCPDSLRGQSSLSGSGVQGAIREESFSRLLVLRKCSHLKPFSVIFEQ</sequence>
<feature type="compositionally biased region" description="Gly residues" evidence="1">
    <location>
        <begin position="47"/>
        <end position="56"/>
    </location>
</feature>
<proteinExistence type="predicted"/>
<evidence type="ECO:0000256" key="1">
    <source>
        <dbReference type="SAM" id="MobiDB-lite"/>
    </source>
</evidence>
<reference evidence="2 3" key="1">
    <citation type="journal article" date="2021" name="Elife">
        <title>Chloroplast acquisition without the gene transfer in kleptoplastic sea slugs, Plakobranchus ocellatus.</title>
        <authorList>
            <person name="Maeda T."/>
            <person name="Takahashi S."/>
            <person name="Yoshida T."/>
            <person name="Shimamura S."/>
            <person name="Takaki Y."/>
            <person name="Nagai Y."/>
            <person name="Toyoda A."/>
            <person name="Suzuki Y."/>
            <person name="Arimoto A."/>
            <person name="Ishii H."/>
            <person name="Satoh N."/>
            <person name="Nishiyama T."/>
            <person name="Hasebe M."/>
            <person name="Maruyama T."/>
            <person name="Minagawa J."/>
            <person name="Obokata J."/>
            <person name="Shigenobu S."/>
        </authorList>
    </citation>
    <scope>NUCLEOTIDE SEQUENCE [LARGE SCALE GENOMIC DNA]</scope>
</reference>
<evidence type="ECO:0000313" key="2">
    <source>
        <dbReference type="EMBL" id="GFO19002.1"/>
    </source>
</evidence>
<comment type="caution">
    <text evidence="2">The sequence shown here is derived from an EMBL/GenBank/DDBJ whole genome shotgun (WGS) entry which is preliminary data.</text>
</comment>
<keyword evidence="3" id="KW-1185">Reference proteome</keyword>
<dbReference type="Proteomes" id="UP000735302">
    <property type="component" value="Unassembled WGS sequence"/>
</dbReference>
<dbReference type="AlphaFoldDB" id="A0AAV4BI37"/>
<feature type="compositionally biased region" description="Basic and acidic residues" evidence="1">
    <location>
        <begin position="34"/>
        <end position="46"/>
    </location>
</feature>